<keyword evidence="8" id="KW-1185">Reference proteome</keyword>
<keyword evidence="3 6" id="KW-1133">Transmembrane helix</keyword>
<feature type="transmembrane region" description="Helical" evidence="6">
    <location>
        <begin position="328"/>
        <end position="347"/>
    </location>
</feature>
<dbReference type="EMBL" id="AZGY01000020">
    <property type="protein sequence ID" value="KZZ90737.1"/>
    <property type="molecule type" value="Genomic_DNA"/>
</dbReference>
<dbReference type="InterPro" id="IPR037185">
    <property type="entry name" value="EmrE-like"/>
</dbReference>
<accession>A0A167Y1B4</accession>
<evidence type="ECO:0000313" key="7">
    <source>
        <dbReference type="EMBL" id="KZZ90737.1"/>
    </source>
</evidence>
<dbReference type="InterPro" id="IPR008521">
    <property type="entry name" value="Mg_trans_NIPA"/>
</dbReference>
<organism evidence="7 8">
    <name type="scientific">Moelleriella libera RCEF 2490</name>
    <dbReference type="NCBI Taxonomy" id="1081109"/>
    <lineage>
        <taxon>Eukaryota</taxon>
        <taxon>Fungi</taxon>
        <taxon>Dikarya</taxon>
        <taxon>Ascomycota</taxon>
        <taxon>Pezizomycotina</taxon>
        <taxon>Sordariomycetes</taxon>
        <taxon>Hypocreomycetidae</taxon>
        <taxon>Hypocreales</taxon>
        <taxon>Clavicipitaceae</taxon>
        <taxon>Moelleriella</taxon>
    </lineage>
</organism>
<evidence type="ECO:0000256" key="6">
    <source>
        <dbReference type="SAM" id="Phobius"/>
    </source>
</evidence>
<dbReference type="PANTHER" id="PTHR12570">
    <property type="match status" value="1"/>
</dbReference>
<dbReference type="Pfam" id="PF05653">
    <property type="entry name" value="Mg_trans_NIPA"/>
    <property type="match status" value="1"/>
</dbReference>
<feature type="transmembrane region" description="Helical" evidence="6">
    <location>
        <begin position="359"/>
        <end position="378"/>
    </location>
</feature>
<reference evidence="7 8" key="1">
    <citation type="journal article" date="2016" name="Genome Biol. Evol.">
        <title>Divergent and convergent evolution of fungal pathogenicity.</title>
        <authorList>
            <person name="Shang Y."/>
            <person name="Xiao G."/>
            <person name="Zheng P."/>
            <person name="Cen K."/>
            <person name="Zhan S."/>
            <person name="Wang C."/>
        </authorList>
    </citation>
    <scope>NUCLEOTIDE SEQUENCE [LARGE SCALE GENOMIC DNA]</scope>
    <source>
        <strain evidence="7 8">RCEF 2490</strain>
    </source>
</reference>
<evidence type="ECO:0000256" key="1">
    <source>
        <dbReference type="ARBA" id="ARBA00004141"/>
    </source>
</evidence>
<feature type="transmembrane region" description="Helical" evidence="6">
    <location>
        <begin position="172"/>
        <end position="192"/>
    </location>
</feature>
<feature type="compositionally biased region" description="Low complexity" evidence="5">
    <location>
        <begin position="18"/>
        <end position="36"/>
    </location>
</feature>
<keyword evidence="2 6" id="KW-0812">Transmembrane</keyword>
<proteinExistence type="predicted"/>
<feature type="compositionally biased region" description="Polar residues" evidence="5">
    <location>
        <begin position="719"/>
        <end position="731"/>
    </location>
</feature>
<feature type="transmembrane region" description="Helical" evidence="6">
    <location>
        <begin position="390"/>
        <end position="408"/>
    </location>
</feature>
<evidence type="ECO:0000256" key="5">
    <source>
        <dbReference type="SAM" id="MobiDB-lite"/>
    </source>
</evidence>
<dbReference type="SUPFAM" id="SSF103481">
    <property type="entry name" value="Multidrug resistance efflux transporter EmrE"/>
    <property type="match status" value="1"/>
</dbReference>
<dbReference type="PANTHER" id="PTHR12570:SF65">
    <property type="entry name" value="MAGNESIUM TRANSPORTER NIPA9-RELATED"/>
    <property type="match status" value="1"/>
</dbReference>
<feature type="compositionally biased region" description="Basic residues" evidence="5">
    <location>
        <begin position="74"/>
        <end position="91"/>
    </location>
</feature>
<feature type="compositionally biased region" description="Low complexity" evidence="5">
    <location>
        <begin position="535"/>
        <end position="550"/>
    </location>
</feature>
<evidence type="ECO:0000256" key="3">
    <source>
        <dbReference type="ARBA" id="ARBA00022989"/>
    </source>
</evidence>
<feature type="compositionally biased region" description="Polar residues" evidence="5">
    <location>
        <begin position="569"/>
        <end position="579"/>
    </location>
</feature>
<evidence type="ECO:0000256" key="4">
    <source>
        <dbReference type="ARBA" id="ARBA00023136"/>
    </source>
</evidence>
<feature type="transmembrane region" description="Helical" evidence="6">
    <location>
        <begin position="43"/>
        <end position="65"/>
    </location>
</feature>
<feature type="region of interest" description="Disordered" evidence="5">
    <location>
        <begin position="437"/>
        <end position="593"/>
    </location>
</feature>
<dbReference type="GO" id="GO:0015095">
    <property type="term" value="F:magnesium ion transmembrane transporter activity"/>
    <property type="evidence" value="ECO:0007669"/>
    <property type="project" value="InterPro"/>
</dbReference>
<protein>
    <submittedName>
        <fullName evidence="7">DUF803 domain membrane protein</fullName>
    </submittedName>
</protein>
<feature type="transmembrane region" description="Helical" evidence="6">
    <location>
        <begin position="265"/>
        <end position="284"/>
    </location>
</feature>
<comment type="caution">
    <text evidence="7">The sequence shown here is derived from an EMBL/GenBank/DDBJ whole genome shotgun (WGS) entry which is preliminary data.</text>
</comment>
<feature type="region of interest" description="Disordered" evidence="5">
    <location>
        <begin position="74"/>
        <end position="129"/>
    </location>
</feature>
<dbReference type="AlphaFoldDB" id="A0A167Y1B4"/>
<dbReference type="OrthoDB" id="165382at2759"/>
<feature type="region of interest" description="Disordered" evidence="5">
    <location>
        <begin position="695"/>
        <end position="731"/>
    </location>
</feature>
<feature type="region of interest" description="Disordered" evidence="5">
    <location>
        <begin position="18"/>
        <end position="37"/>
    </location>
</feature>
<feature type="transmembrane region" description="Helical" evidence="6">
    <location>
        <begin position="198"/>
        <end position="218"/>
    </location>
</feature>
<evidence type="ECO:0000256" key="2">
    <source>
        <dbReference type="ARBA" id="ARBA00022692"/>
    </source>
</evidence>
<gene>
    <name evidence="7" type="ORF">AAL_06963</name>
</gene>
<dbReference type="Proteomes" id="UP000078544">
    <property type="component" value="Unassembled WGS sequence"/>
</dbReference>
<comment type="subcellular location">
    <subcellularLocation>
        <location evidence="1">Membrane</location>
        <topology evidence="1">Multi-pass membrane protein</topology>
    </subcellularLocation>
</comment>
<feature type="compositionally biased region" description="Basic and acidic residues" evidence="5">
    <location>
        <begin position="472"/>
        <end position="485"/>
    </location>
</feature>
<keyword evidence="4 6" id="KW-0472">Membrane</keyword>
<dbReference type="GO" id="GO:0016020">
    <property type="term" value="C:membrane"/>
    <property type="evidence" value="ECO:0007669"/>
    <property type="project" value="UniProtKB-SubCell"/>
</dbReference>
<name>A0A167Y1B4_9HYPO</name>
<sequence>MATFQIDMLKSIALLESTRTSTTTPAPAKTHTPTDPGEVLENWSSLIGIVTAIIGNVLIALALNVQRYAHTRLHKERVRSRRRARAAIKRASHTDEGGFYGTIPAESDRRNPANGSADSRSAEDVSASRAEARSFESNPSYESFHSGSATDPDLLLEEGESKANSTYLKSPYWWLGQILITLGEMGNFLAYGFAPASIVSPLGVVALISNCIIAPVMFHERFRARDFWGVLIAVAGVVTVVFSANQEETKLEPHDVWESITTMGFEIYLGVTILLIIVLMWASGKYGKRTILIDLGLVGLFGGYTALATKGVSSMLSSTLWRAFTTPVTYALVFILLVTAVMQIRYVNKALQRFDSTQVIPIQFVLFTLSVILGSAILYRDFEKTTPKQAVCFVGGCLLTFFGVFLITSGRQNKDEDDEEDLLSDVEGIEETIGLIRHEETSGAPVTPANETPQAKSRRSSRLSKVSFAETVKAETSRKKPEASRTRNHASDSAPQLIGIEPHSPLPETSWRDSWQSSASPPRGLRTPFAEFAGAESALASTPSTSAVTTPLRDPAVIPVYPSDRPVTPRNSSGISRTNSGHRSKTFISPSPLSSTVTTVVKDAFLRGSEGAFGRRSSLRRIRSSIRASLFFNSDDDDRGDNPAGYVPLPRSDVHLQESSDAPAGTAEYVAKDATRGRSRSVGDAIGVFFWPKRNKTTSDVSPGIETGGPSEPEHNDESALSPTRSQIPRL</sequence>
<feature type="transmembrane region" description="Helical" evidence="6">
    <location>
        <begin position="227"/>
        <end position="245"/>
    </location>
</feature>
<evidence type="ECO:0000313" key="8">
    <source>
        <dbReference type="Proteomes" id="UP000078544"/>
    </source>
</evidence>